<dbReference type="AlphaFoldDB" id="A0A1F5LHD4"/>
<keyword evidence="3" id="KW-1185">Reference proteome</keyword>
<protein>
    <submittedName>
        <fullName evidence="2">Uncharacterized protein</fullName>
    </submittedName>
</protein>
<gene>
    <name evidence="2" type="ORF">PENARI_c010G07164</name>
</gene>
<evidence type="ECO:0000313" key="2">
    <source>
        <dbReference type="EMBL" id="OGE52612.1"/>
    </source>
</evidence>
<comment type="caution">
    <text evidence="2">The sequence shown here is derived from an EMBL/GenBank/DDBJ whole genome shotgun (WGS) entry which is preliminary data.</text>
</comment>
<dbReference type="OrthoDB" id="4324044at2759"/>
<organism evidence="2 3">
    <name type="scientific">Penicillium arizonense</name>
    <dbReference type="NCBI Taxonomy" id="1835702"/>
    <lineage>
        <taxon>Eukaryota</taxon>
        <taxon>Fungi</taxon>
        <taxon>Dikarya</taxon>
        <taxon>Ascomycota</taxon>
        <taxon>Pezizomycotina</taxon>
        <taxon>Eurotiomycetes</taxon>
        <taxon>Eurotiomycetidae</taxon>
        <taxon>Eurotiales</taxon>
        <taxon>Aspergillaceae</taxon>
        <taxon>Penicillium</taxon>
    </lineage>
</organism>
<dbReference type="Proteomes" id="UP000177622">
    <property type="component" value="Unassembled WGS sequence"/>
</dbReference>
<dbReference type="GeneID" id="34577020"/>
<evidence type="ECO:0000256" key="1">
    <source>
        <dbReference type="SAM" id="MobiDB-lite"/>
    </source>
</evidence>
<accession>A0A1F5LHD4</accession>
<dbReference type="EMBL" id="LXJU01000010">
    <property type="protein sequence ID" value="OGE52612.1"/>
    <property type="molecule type" value="Genomic_DNA"/>
</dbReference>
<name>A0A1F5LHD4_PENAI</name>
<sequence length="170" mass="20121">MTLFSKLTKSQEERPLQPESPPIKYKLAMPYIEPIKRMRWQDAYGHECRIFKHELSELSRTLRYDPKQLGFDRIDIVCKRLMALSFQIQRVLEAANGMFEENADSNYVRRAPPGWFVDRVEDAEIEIQCSILEYNLCKKAEQLREDHSMDLMVAAYLETMMEDFEKDFGV</sequence>
<feature type="region of interest" description="Disordered" evidence="1">
    <location>
        <begin position="1"/>
        <end position="21"/>
    </location>
</feature>
<reference evidence="2 3" key="1">
    <citation type="journal article" date="2016" name="Sci. Rep.">
        <title>Penicillium arizonense, a new, genome sequenced fungal species, reveals a high chemical diversity in secreted metabolites.</title>
        <authorList>
            <person name="Grijseels S."/>
            <person name="Nielsen J.C."/>
            <person name="Randelovic M."/>
            <person name="Nielsen J."/>
            <person name="Nielsen K.F."/>
            <person name="Workman M."/>
            <person name="Frisvad J.C."/>
        </authorList>
    </citation>
    <scope>NUCLEOTIDE SEQUENCE [LARGE SCALE GENOMIC DNA]</scope>
    <source>
        <strain evidence="2 3">CBS 141311</strain>
    </source>
</reference>
<proteinExistence type="predicted"/>
<dbReference type="RefSeq" id="XP_022488052.1">
    <property type="nucleotide sequence ID" value="XM_022632286.1"/>
</dbReference>
<evidence type="ECO:0000313" key="3">
    <source>
        <dbReference type="Proteomes" id="UP000177622"/>
    </source>
</evidence>